<dbReference type="EMBL" id="SKBU01000038">
    <property type="protein sequence ID" value="TCJ13636.1"/>
    <property type="molecule type" value="Genomic_DNA"/>
</dbReference>
<keyword evidence="10" id="KW-0169">Cobalamin biosynthesis</keyword>
<reference evidence="20 21" key="1">
    <citation type="submission" date="2019-03" db="EMBL/GenBank/DDBJ databases">
        <title>Whole genome sequence of a novel Rubrobacter taiwanensis strain, isolated from Yellowstone National Park.</title>
        <authorList>
            <person name="Freed S."/>
            <person name="Ramaley R.F."/>
            <person name="Kyndt J.A."/>
        </authorList>
    </citation>
    <scope>NUCLEOTIDE SEQUENCE [LARGE SCALE GENOMIC DNA]</scope>
    <source>
        <strain evidence="20 21">Yellowstone</strain>
    </source>
</reference>
<proteinExistence type="inferred from homology"/>
<dbReference type="PIRSF" id="PIRSF006135">
    <property type="entry name" value="CobU"/>
    <property type="match status" value="1"/>
</dbReference>
<keyword evidence="21" id="KW-1185">Reference proteome</keyword>
<keyword evidence="20" id="KW-0548">Nucleotidyltransferase</keyword>
<evidence type="ECO:0000256" key="5">
    <source>
        <dbReference type="ARBA" id="ARBA00004692"/>
    </source>
</evidence>
<dbReference type="NCBIfam" id="NF004469">
    <property type="entry name" value="PRK05800.1"/>
    <property type="match status" value="1"/>
</dbReference>
<gene>
    <name evidence="20" type="primary">cobU</name>
    <name evidence="20" type="ORF">E0L93_14555</name>
</gene>
<feature type="binding site" evidence="19">
    <location>
        <position position="84"/>
    </location>
    <ligand>
        <name>GTP</name>
        <dbReference type="ChEBI" id="CHEBI:37565"/>
    </ligand>
</feature>
<keyword evidence="13 20" id="KW-0418">Kinase</keyword>
<dbReference type="UniPathway" id="UPA00148">
    <property type="reaction ID" value="UER00236"/>
</dbReference>
<evidence type="ECO:0000256" key="11">
    <source>
        <dbReference type="ARBA" id="ARBA00022679"/>
    </source>
</evidence>
<evidence type="ECO:0000256" key="7">
    <source>
        <dbReference type="ARBA" id="ARBA00007490"/>
    </source>
</evidence>
<dbReference type="Gene3D" id="3.40.50.300">
    <property type="entry name" value="P-loop containing nucleotide triphosphate hydrolases"/>
    <property type="match status" value="1"/>
</dbReference>
<dbReference type="SUPFAM" id="SSF52540">
    <property type="entry name" value="P-loop containing nucleoside triphosphate hydrolases"/>
    <property type="match status" value="1"/>
</dbReference>
<comment type="function">
    <text evidence="4">Catalyzes ATP-dependent phosphorylation of adenosylcobinamide and addition of GMP to adenosylcobinamide phosphate.</text>
</comment>
<dbReference type="GO" id="GO:0009236">
    <property type="term" value="P:cobalamin biosynthetic process"/>
    <property type="evidence" value="ECO:0007669"/>
    <property type="project" value="UniProtKB-UniPathway"/>
</dbReference>
<dbReference type="RefSeq" id="WP_132692804.1">
    <property type="nucleotide sequence ID" value="NZ_SKBU01000038.1"/>
</dbReference>
<dbReference type="AlphaFoldDB" id="A0A4R1B9N6"/>
<feature type="active site" description="GMP-histidine intermediate" evidence="18">
    <location>
        <position position="51"/>
    </location>
</feature>
<keyword evidence="11 20" id="KW-0808">Transferase</keyword>
<dbReference type="GO" id="GO:0043752">
    <property type="term" value="F:adenosylcobinamide kinase activity"/>
    <property type="evidence" value="ECO:0007669"/>
    <property type="project" value="UniProtKB-EC"/>
</dbReference>
<evidence type="ECO:0000256" key="12">
    <source>
        <dbReference type="ARBA" id="ARBA00022741"/>
    </source>
</evidence>
<evidence type="ECO:0000256" key="14">
    <source>
        <dbReference type="ARBA" id="ARBA00022840"/>
    </source>
</evidence>
<evidence type="ECO:0000256" key="3">
    <source>
        <dbReference type="ARBA" id="ARBA00001522"/>
    </source>
</evidence>
<evidence type="ECO:0000256" key="6">
    <source>
        <dbReference type="ARBA" id="ARBA00005159"/>
    </source>
</evidence>
<dbReference type="GO" id="GO:0005525">
    <property type="term" value="F:GTP binding"/>
    <property type="evidence" value="ECO:0007669"/>
    <property type="project" value="UniProtKB-KW"/>
</dbReference>
<comment type="similarity">
    <text evidence="7">Belongs to the CobU/CobP family.</text>
</comment>
<organism evidence="20 21">
    <name type="scientific">Rubrobacter taiwanensis</name>
    <dbReference type="NCBI Taxonomy" id="185139"/>
    <lineage>
        <taxon>Bacteria</taxon>
        <taxon>Bacillati</taxon>
        <taxon>Actinomycetota</taxon>
        <taxon>Rubrobacteria</taxon>
        <taxon>Rubrobacterales</taxon>
        <taxon>Rubrobacteraceae</taxon>
        <taxon>Rubrobacter</taxon>
    </lineage>
</organism>
<dbReference type="EC" id="2.7.7.62" evidence="9"/>
<evidence type="ECO:0000256" key="9">
    <source>
        <dbReference type="ARBA" id="ARBA00012523"/>
    </source>
</evidence>
<comment type="catalytic activity">
    <reaction evidence="1">
        <text>adenosylcob(III)inamide + ATP = adenosylcob(III)inamide phosphate + ADP + H(+)</text>
        <dbReference type="Rhea" id="RHEA:15769"/>
        <dbReference type="ChEBI" id="CHEBI:2480"/>
        <dbReference type="ChEBI" id="CHEBI:15378"/>
        <dbReference type="ChEBI" id="CHEBI:30616"/>
        <dbReference type="ChEBI" id="CHEBI:58502"/>
        <dbReference type="ChEBI" id="CHEBI:456216"/>
        <dbReference type="EC" id="2.7.1.156"/>
    </reaction>
</comment>
<feature type="binding site" evidence="19">
    <location>
        <position position="63"/>
    </location>
    <ligand>
        <name>GTP</name>
        <dbReference type="ChEBI" id="CHEBI:37565"/>
    </ligand>
</feature>
<dbReference type="GO" id="GO:0008820">
    <property type="term" value="F:cobinamide phosphate guanylyltransferase activity"/>
    <property type="evidence" value="ECO:0007669"/>
    <property type="project" value="UniProtKB-EC"/>
</dbReference>
<keyword evidence="14" id="KW-0067">ATP-binding</keyword>
<evidence type="ECO:0000256" key="16">
    <source>
        <dbReference type="ARBA" id="ARBA00029570"/>
    </source>
</evidence>
<dbReference type="GO" id="GO:0005524">
    <property type="term" value="F:ATP binding"/>
    <property type="evidence" value="ECO:0007669"/>
    <property type="project" value="UniProtKB-KW"/>
</dbReference>
<comment type="catalytic activity">
    <reaction evidence="2">
        <text>adenosylcob(III)inamide phosphate + GTP + H(+) = adenosylcob(III)inamide-GDP + diphosphate</text>
        <dbReference type="Rhea" id="RHEA:22712"/>
        <dbReference type="ChEBI" id="CHEBI:15378"/>
        <dbReference type="ChEBI" id="CHEBI:33019"/>
        <dbReference type="ChEBI" id="CHEBI:37565"/>
        <dbReference type="ChEBI" id="CHEBI:58502"/>
        <dbReference type="ChEBI" id="CHEBI:60487"/>
        <dbReference type="EC" id="2.7.7.62"/>
    </reaction>
</comment>
<evidence type="ECO:0000256" key="15">
    <source>
        <dbReference type="ARBA" id="ARBA00023134"/>
    </source>
</evidence>
<evidence type="ECO:0000256" key="10">
    <source>
        <dbReference type="ARBA" id="ARBA00022573"/>
    </source>
</evidence>
<dbReference type="PANTHER" id="PTHR34848:SF1">
    <property type="entry name" value="BIFUNCTIONAL ADENOSYLCOBALAMIN BIOSYNTHESIS PROTEIN COBU"/>
    <property type="match status" value="1"/>
</dbReference>
<dbReference type="OrthoDB" id="9788370at2"/>
<comment type="caution">
    <text evidence="20">The sequence shown here is derived from an EMBL/GenBank/DDBJ whole genome shotgun (WGS) entry which is preliminary data.</text>
</comment>
<evidence type="ECO:0000256" key="17">
    <source>
        <dbReference type="ARBA" id="ARBA00030571"/>
    </source>
</evidence>
<dbReference type="InterPro" id="IPR003203">
    <property type="entry name" value="CobU/CobP"/>
</dbReference>
<feature type="binding site" evidence="19">
    <location>
        <begin position="52"/>
        <end position="55"/>
    </location>
    <ligand>
        <name>GTP</name>
        <dbReference type="ChEBI" id="CHEBI:37565"/>
    </ligand>
</feature>
<feature type="binding site" evidence="19">
    <location>
        <begin position="9"/>
        <end position="16"/>
    </location>
    <ligand>
        <name>GTP</name>
        <dbReference type="ChEBI" id="CHEBI:37565"/>
    </ligand>
</feature>
<evidence type="ECO:0000256" key="4">
    <source>
        <dbReference type="ARBA" id="ARBA00003889"/>
    </source>
</evidence>
<evidence type="ECO:0000256" key="2">
    <source>
        <dbReference type="ARBA" id="ARBA00000711"/>
    </source>
</evidence>
<keyword evidence="12 19" id="KW-0547">Nucleotide-binding</keyword>
<dbReference type="PANTHER" id="PTHR34848">
    <property type="match status" value="1"/>
</dbReference>
<keyword evidence="15 19" id="KW-0342">GTP-binding</keyword>
<feature type="binding site" evidence="19">
    <location>
        <begin position="35"/>
        <end position="37"/>
    </location>
    <ligand>
        <name>GTP</name>
        <dbReference type="ChEBI" id="CHEBI:37565"/>
    </ligand>
</feature>
<name>A0A4R1B9N6_9ACTN</name>
<comment type="catalytic activity">
    <reaction evidence="3">
        <text>adenosylcob(III)inamide + GTP = adenosylcob(III)inamide phosphate + GDP + H(+)</text>
        <dbReference type="Rhea" id="RHEA:15765"/>
        <dbReference type="ChEBI" id="CHEBI:2480"/>
        <dbReference type="ChEBI" id="CHEBI:15378"/>
        <dbReference type="ChEBI" id="CHEBI:37565"/>
        <dbReference type="ChEBI" id="CHEBI:58189"/>
        <dbReference type="ChEBI" id="CHEBI:58502"/>
        <dbReference type="EC" id="2.7.1.156"/>
    </reaction>
</comment>
<dbReference type="Pfam" id="PF02283">
    <property type="entry name" value="CobU"/>
    <property type="match status" value="1"/>
</dbReference>
<dbReference type="InterPro" id="IPR027417">
    <property type="entry name" value="P-loop_NTPase"/>
</dbReference>
<protein>
    <recommendedName>
        <fullName evidence="16">Adenosylcobinamide kinase</fullName>
        <ecNumber evidence="8">2.7.1.156</ecNumber>
        <ecNumber evidence="9">2.7.7.62</ecNumber>
    </recommendedName>
    <alternativeName>
        <fullName evidence="17">Adenosylcobinamide-phosphate guanylyltransferase</fullName>
    </alternativeName>
</protein>
<comment type="pathway">
    <text evidence="6">Cofactor biosynthesis; adenosylcobalamin biosynthesis; adenosylcobalamin from cob(II)yrinate a,c-diamide: step 5/7.</text>
</comment>
<evidence type="ECO:0000313" key="21">
    <source>
        <dbReference type="Proteomes" id="UP000295244"/>
    </source>
</evidence>
<dbReference type="EC" id="2.7.1.156" evidence="8"/>
<evidence type="ECO:0000313" key="20">
    <source>
        <dbReference type="EMBL" id="TCJ13636.1"/>
    </source>
</evidence>
<evidence type="ECO:0000256" key="1">
    <source>
        <dbReference type="ARBA" id="ARBA00000312"/>
    </source>
</evidence>
<comment type="pathway">
    <text evidence="5">Cofactor biosynthesis; adenosylcobalamin biosynthesis; adenosylcobalamin from cob(II)yrinate a,c-diamide: step 6/7.</text>
</comment>
<accession>A0A4R1B9N6</accession>
<evidence type="ECO:0000256" key="13">
    <source>
        <dbReference type="ARBA" id="ARBA00022777"/>
    </source>
</evidence>
<evidence type="ECO:0000256" key="8">
    <source>
        <dbReference type="ARBA" id="ARBA00012016"/>
    </source>
</evidence>
<dbReference type="Proteomes" id="UP000295244">
    <property type="component" value="Unassembled WGS sequence"/>
</dbReference>
<evidence type="ECO:0000256" key="18">
    <source>
        <dbReference type="PIRSR" id="PIRSR006135-1"/>
    </source>
</evidence>
<evidence type="ECO:0000256" key="19">
    <source>
        <dbReference type="PIRSR" id="PIRSR006135-2"/>
    </source>
</evidence>
<sequence>MSVRALFIGGAGSGKSAAGEELAGRLGGERVLYVATAGAGDEEMERRIAAHRRRRPAGWETLEAGGDLAPVLKRAAGMGAVLLDSLTLWVSGRMLEGAGDEEILESLDRFLRRAGSAAEPFVVVTDEVGQGVVPESAAGRRFRDLLGAANRRAAAAAGEVYLCVAGIPVRIK</sequence>